<dbReference type="PROSITE" id="PS51221">
    <property type="entry name" value="TTL"/>
    <property type="match status" value="1"/>
</dbReference>
<proteinExistence type="predicted"/>
<gene>
    <name evidence="1" type="ORF">K461DRAFT_285429</name>
</gene>
<protein>
    <submittedName>
        <fullName evidence="1">TTL-domain-containing protein</fullName>
    </submittedName>
</protein>
<dbReference type="AlphaFoldDB" id="A0A9P4MGL0"/>
<dbReference type="Pfam" id="PF03133">
    <property type="entry name" value="TTL"/>
    <property type="match status" value="1"/>
</dbReference>
<dbReference type="PANTHER" id="PTHR47551:SF1">
    <property type="entry name" value="TUBULIN--TYROSINE LIGASE PBY1-RELATED"/>
    <property type="match status" value="1"/>
</dbReference>
<dbReference type="Gene3D" id="3.30.470.20">
    <property type="entry name" value="ATP-grasp fold, B domain"/>
    <property type="match status" value="1"/>
</dbReference>
<evidence type="ECO:0000313" key="1">
    <source>
        <dbReference type="EMBL" id="KAF2153735.1"/>
    </source>
</evidence>
<evidence type="ECO:0000313" key="2">
    <source>
        <dbReference type="Proteomes" id="UP000799439"/>
    </source>
</evidence>
<dbReference type="SUPFAM" id="SSF56059">
    <property type="entry name" value="Glutathione synthetase ATP-binding domain-like"/>
    <property type="match status" value="1"/>
</dbReference>
<reference evidence="1" key="1">
    <citation type="journal article" date="2020" name="Stud. Mycol.">
        <title>101 Dothideomycetes genomes: a test case for predicting lifestyles and emergence of pathogens.</title>
        <authorList>
            <person name="Haridas S."/>
            <person name="Albert R."/>
            <person name="Binder M."/>
            <person name="Bloem J."/>
            <person name="Labutti K."/>
            <person name="Salamov A."/>
            <person name="Andreopoulos B."/>
            <person name="Baker S."/>
            <person name="Barry K."/>
            <person name="Bills G."/>
            <person name="Bluhm B."/>
            <person name="Cannon C."/>
            <person name="Castanera R."/>
            <person name="Culley D."/>
            <person name="Daum C."/>
            <person name="Ezra D."/>
            <person name="Gonzalez J."/>
            <person name="Henrissat B."/>
            <person name="Kuo A."/>
            <person name="Liang C."/>
            <person name="Lipzen A."/>
            <person name="Lutzoni F."/>
            <person name="Magnuson J."/>
            <person name="Mondo S."/>
            <person name="Nolan M."/>
            <person name="Ohm R."/>
            <person name="Pangilinan J."/>
            <person name="Park H.-J."/>
            <person name="Ramirez L."/>
            <person name="Alfaro M."/>
            <person name="Sun H."/>
            <person name="Tritt A."/>
            <person name="Yoshinaga Y."/>
            <person name="Zwiers L.-H."/>
            <person name="Turgeon B."/>
            <person name="Goodwin S."/>
            <person name="Spatafora J."/>
            <person name="Crous P."/>
            <person name="Grigoriev I."/>
        </authorList>
    </citation>
    <scope>NUCLEOTIDE SEQUENCE</scope>
    <source>
        <strain evidence="1">CBS 260.36</strain>
    </source>
</reference>
<dbReference type="PANTHER" id="PTHR47551">
    <property type="entry name" value="TUBULIN--TYROSINE LIGASE PBY1-RELATED"/>
    <property type="match status" value="1"/>
</dbReference>
<organism evidence="1 2">
    <name type="scientific">Myriangium duriaei CBS 260.36</name>
    <dbReference type="NCBI Taxonomy" id="1168546"/>
    <lineage>
        <taxon>Eukaryota</taxon>
        <taxon>Fungi</taxon>
        <taxon>Dikarya</taxon>
        <taxon>Ascomycota</taxon>
        <taxon>Pezizomycotina</taxon>
        <taxon>Dothideomycetes</taxon>
        <taxon>Dothideomycetidae</taxon>
        <taxon>Myriangiales</taxon>
        <taxon>Myriangiaceae</taxon>
        <taxon>Myriangium</taxon>
    </lineage>
</organism>
<name>A0A9P4MGL0_9PEZI</name>
<comment type="caution">
    <text evidence="1">The sequence shown here is derived from an EMBL/GenBank/DDBJ whole genome shotgun (WGS) entry which is preliminary data.</text>
</comment>
<sequence length="423" mass="46883">MTPATNTSAEQGSERPILHTYIDYEDAYVTPLLASSLQRLPFTLLPLASPTALPSPTTPCLVWAQYESLPFSQLPSHPSLLINSYVFRKALIRKHYLATVVRNWLTKHPSSILGQHVKPGVDFEVDYAEFLDDALVECYELVDAMGRNEDLPAGEREWWILKAGMGERGNGIRLFSTMGELQTIFEGWDPDSDGEEDEDGGEGLVTSHMRHFVAQPYVHPPLLLGRGEAAGRKWHVRTYVLAVGAVKVYVYRRMLALFAGERYDEPGEEEDPNDALSGHLTNTCRQTGEREGSVSEFWAIPEDATDLQEGWKEKVFEQICQTTGEVFEAAARGMMMHFQPLPNAFEIYGLDFLVDATGKAWLLEVNAFPDFAQTGKDLSSLIAGLFDGVVDVAVKPFFTDGSSAAASASSDLVKVLDIDLGKR</sequence>
<dbReference type="EMBL" id="ML996084">
    <property type="protein sequence ID" value="KAF2153735.1"/>
    <property type="molecule type" value="Genomic_DNA"/>
</dbReference>
<keyword evidence="2" id="KW-1185">Reference proteome</keyword>
<accession>A0A9P4MGL0</accession>
<dbReference type="InterPro" id="IPR004344">
    <property type="entry name" value="TTL/TTLL_fam"/>
</dbReference>
<dbReference type="OrthoDB" id="202825at2759"/>
<dbReference type="GO" id="GO:0000932">
    <property type="term" value="C:P-body"/>
    <property type="evidence" value="ECO:0007669"/>
    <property type="project" value="TreeGrafter"/>
</dbReference>
<dbReference type="InterPro" id="IPR027746">
    <property type="entry name" value="TTL"/>
</dbReference>
<dbReference type="Proteomes" id="UP000799439">
    <property type="component" value="Unassembled WGS sequence"/>
</dbReference>